<evidence type="ECO:0000313" key="1">
    <source>
        <dbReference type="EMBL" id="GCC44441.1"/>
    </source>
</evidence>
<reference evidence="1 2" key="1">
    <citation type="journal article" date="2018" name="Nat. Ecol. Evol.">
        <title>Shark genomes provide insights into elasmobranch evolution and the origin of vertebrates.</title>
        <authorList>
            <person name="Hara Y"/>
            <person name="Yamaguchi K"/>
            <person name="Onimaru K"/>
            <person name="Kadota M"/>
            <person name="Koyanagi M"/>
            <person name="Keeley SD"/>
            <person name="Tatsumi K"/>
            <person name="Tanaka K"/>
            <person name="Motone F"/>
            <person name="Kageyama Y"/>
            <person name="Nozu R"/>
            <person name="Adachi N"/>
            <person name="Nishimura O"/>
            <person name="Nakagawa R"/>
            <person name="Tanegashima C"/>
            <person name="Kiyatake I"/>
            <person name="Matsumoto R"/>
            <person name="Murakumo K"/>
            <person name="Nishida K"/>
            <person name="Terakita A"/>
            <person name="Kuratani S"/>
            <person name="Sato K"/>
            <person name="Hyodo S Kuraku.S."/>
        </authorList>
    </citation>
    <scope>NUCLEOTIDE SEQUENCE [LARGE SCALE GENOMIC DNA]</scope>
</reference>
<proteinExistence type="predicted"/>
<name>A0A401TP30_CHIPU</name>
<dbReference type="Proteomes" id="UP000287033">
    <property type="component" value="Unassembled WGS sequence"/>
</dbReference>
<gene>
    <name evidence="1" type="ORF">chiPu_0028712</name>
</gene>
<evidence type="ECO:0000313" key="2">
    <source>
        <dbReference type="Proteomes" id="UP000287033"/>
    </source>
</evidence>
<sequence>MGLRQFRDWPLCVRKLGPVQSGGWTESSLESAPGA</sequence>
<dbReference type="AlphaFoldDB" id="A0A401TP30"/>
<protein>
    <submittedName>
        <fullName evidence="1">Uncharacterized protein</fullName>
    </submittedName>
</protein>
<accession>A0A401TP30</accession>
<organism evidence="1 2">
    <name type="scientific">Chiloscyllium punctatum</name>
    <name type="common">Brownbanded bambooshark</name>
    <name type="synonym">Hemiscyllium punctatum</name>
    <dbReference type="NCBI Taxonomy" id="137246"/>
    <lineage>
        <taxon>Eukaryota</taxon>
        <taxon>Metazoa</taxon>
        <taxon>Chordata</taxon>
        <taxon>Craniata</taxon>
        <taxon>Vertebrata</taxon>
        <taxon>Chondrichthyes</taxon>
        <taxon>Elasmobranchii</taxon>
        <taxon>Galeomorphii</taxon>
        <taxon>Galeoidea</taxon>
        <taxon>Orectolobiformes</taxon>
        <taxon>Hemiscylliidae</taxon>
        <taxon>Chiloscyllium</taxon>
    </lineage>
</organism>
<keyword evidence="2" id="KW-1185">Reference proteome</keyword>
<feature type="non-terminal residue" evidence="1">
    <location>
        <position position="35"/>
    </location>
</feature>
<dbReference type="EMBL" id="BEZZ01138161">
    <property type="protein sequence ID" value="GCC44441.1"/>
    <property type="molecule type" value="Genomic_DNA"/>
</dbReference>
<comment type="caution">
    <text evidence="1">The sequence shown here is derived from an EMBL/GenBank/DDBJ whole genome shotgun (WGS) entry which is preliminary data.</text>
</comment>